<dbReference type="PANTHER" id="PTHR46108:SF4">
    <property type="entry name" value="BLUE CHEESE"/>
    <property type="match status" value="1"/>
</dbReference>
<dbReference type="Gene3D" id="1.10.1540.10">
    <property type="entry name" value="BEACH domain"/>
    <property type="match status" value="1"/>
</dbReference>
<dbReference type="SMART" id="SM00320">
    <property type="entry name" value="WD40"/>
    <property type="match status" value="4"/>
</dbReference>
<dbReference type="InterPro" id="IPR056252">
    <property type="entry name" value="Alfy-like_Arm-like"/>
</dbReference>
<keyword evidence="7" id="KW-1185">Reference proteome</keyword>
<dbReference type="Pfam" id="PF14844">
    <property type="entry name" value="PH_BEACH"/>
    <property type="match status" value="1"/>
</dbReference>
<dbReference type="SMART" id="SM01026">
    <property type="entry name" value="Beach"/>
    <property type="match status" value="1"/>
</dbReference>
<sequence length="2860" mass="314829">MAAPTPRRYRSVTTSSIPPSVANDVLASLLDSLRTASEPLPPVPSAPTLNSSPASALSSSSSSAPPTYPSLPTLSAALQKISVFLTSRPAPNPFQDDFRHQDGFGLLLAALHRFAGFYNPGTRTNEETSLLFDFLRAWLDVLGAVLVQHSGNRRFFKRKVGEGGASGAVGGWETLETTLANIGLGESLLTLAESSESASWAVYSLFGKLLSFALSDKAFDTLFDSVVAAETSDARAQALAQAQEDEISSTNEGDYDSNNQSTTIEASEDSSILIQVLAENDSSARLASLTSQVRQIITPTTHFHNPDILRATVNLWLAMARSKLASSKIRESVSLCSWLVLRVLASAVSISMFNLSALHGSGALSDFLRVCFSTDPSLVLASAERSMLMNLCKMLMYLGIPTPADTQFLLTSKSPDALGFSLEMASQYAGPAFFQFDLSLYGYSAVELPTIGRPFPPVNSPGYTFTAWLRIDRFDPATHTTIFGVFDASQTCFLMLYLEKDTHNFILQTSVTSSRPSVRFKAIAFEERTWYHVALVHRRPRTMSSSKASLYVNGEFIEQVRCGYPLAPLPASANVSGLSGDISGFGGPAIKSASAPSQVQVQAFLGTPRNLSSRHGAGKVSSKWSLASAHLLDDALSDDFLAVHYGLGPRYQGNFQDSLGGFQTYEASATLGLRNEMLHPGKDESSDILRAIRGKASLLLPENKTLLSFFPTSVYRDDIVFHESNLFHWLPRQAAVSLANVFRRGGPVVAVNAAVPFLPEAFMRPHGMAVLSGNPAVVTPSYIDDNMWRLAGFTPVALKLLHGTQSAEDMLRVVEIIFTCVRHSWRNSDAMERDNGYAILGLLLRAKLGFGMPTSGSDRSTPVRIPALKIGKDERDSLTLQLLKLVLKFVGYNNANPIESFIVNPLAYRILLIDVDTWRRSAIETQELYYSQFTTFAVQSKYHDFNSRRLVRMRIIKRLLEALKSESLTEEIIPAFKSAFEALVKSNFSSEVQRALALFITYMLRTTGSSASTLSSTPASINTRIARPRSASNRSLSFTPAGARRPTIEVNSPGGASTPPNFQNNNIKVLPRRQIGIRILGWYSNLLCDNASTAAISKFARTVTNKWLLYLLTEDDAEAVVYGTKILARVLVTHGATYTAKFAAKTGGFVVMAAQLRRWWDIPTLWPICFSIMFGYDVAAIDFERTFDFFNLMDIFQSPRVVCPEALPVIMAMLQHGVKQIVSLQGHPESPASPRTDAETQGQQQQQPSESSPSSSSSSNLNTNAPVGRRPRARSMELSQALGMRKDVDKIAMRVVVIQTITRFLADLHASSSEFRDFALSSDYSSLLLSALYPIIVSTDAVSPEIELNSTDSTLTFDGGDVMIRPMAGSTAAPIVRRASPHRERSETVPSMIGAGGIPGSGSTSQASVSGGSSTSRLQRASSFVLLTSDAISKDSSQRKKGPSSARLTPLMSPVTSESKTNNIHMTVPEEKSNAMQAKKTEDQQTSNTILQGLLELVIAIFSDQILNRKEFPGFNLACKIPPGFQEHQAYFESYILRNTIQHLKTEIELNLGCITEPRILMNLARFNVHAVVDSIFAGWFIGGADSMLEFAGLCLEYLQQSNVAALKSVRLCSQAVTTLRGSFFKVMLLQLSDMDDAGTVGSSGSDDAKALAVMDKIMYWQAAILSSLESGDEYMRLLLYQLYVKLVDSRPAIRVAAATIMRIMMVQKPEAAAMLLRPVSGQLPVVGSSLLGRGNSSHNHQTAMLLQDFEVVTEMDNEAFLDWVDSHRESLDTLFFGNLAKSWEDFVATENQRTAESARGRLARRKDRLRHWHSESMMRSTVLHRHTMSNSAWMKSIYHTEHTRHQRLMQDRTDDMVFLTHAYTKMDRHLTRPGAGSDAGGVVRFPDPADLPTAAKWKLDRTEGRNRMRLRLLPDYSTAHSEYQPKRRHTDASVVSMTAAAASLRVNAPMPASGGPGHPRSRAISDTRSTLSAESASISIVTDPSGEQQPLDSEVFPEVMADGDAEAETQGEPDGFSPEDDFELIDDPNDAADGGDDGFEDKNRKVMRRLQPDDSVQAVFNISRIIGLEAAEGILIVGKDALYMMDGVFHCASGEIVNAWQAPPDERDPYSQIIMDPKATVTATAAGMRSMEQESRHWRWDHVLSISKRRFLFRDVAIEVFFTDGRSYLLTTIDPIRRNDLFMQLSRKAPHSTGAAAPSNDDAWRLESLRVLRVADDTPTGFGLGSRIGGLFSQATSNPLHAVTRRWQRGEMSNFHYLMMINTMAGRTFNDLTQYPVFPWVLADYTSTELNLNDPATFRELSKPMGAQTPGRISAYHENYAALAEIGEKPFHYGTHYSTAMIVSSYLIRLPPFVHSFILLQGGAFDHADRLFHSIPSAWRSASAEHKTDVRELIPEFFCLPEFLSNINGYAFGTRESTGTPVDGVELPPWAHGDPKIFVQKNREALECPYVSQNLHAWIDLVFGYKQVGEQAVDNMNVFHWQSYEGARNLDDIEDLQEKRIAAGVIHNFGQTPKMVFSRPHPQRENMHPPGRRLDTSVYGLTRVAAPILETHHRVASLIYATKLDRLLVASPFRRHFAPYEKYLDFGFADASVRFFFSESRKSAGLCENLHSAPLSAVLVPDSKTLVTAGEDCVISVFSMHTSHGRPVDLALRKALFGHRRPVEILAASTAFSMLVSISEGQACVWDLNRLEFVRRLHVPSSQRVESVAVSEANGDILIGVGSSVVLYNINGEVILNQRVTSSSSSLSTTSNTDDEDTLHTVAFYDGSGTEWVENDLIFTGHRRGKVTVWKRVVKNSCWALQAVRMLNNPESVNKSGAGSNGEQAPVGAITCIMAMPTGVYTGDEDGRVWEWTVGAAGR</sequence>
<dbReference type="Pfam" id="PF13385">
    <property type="entry name" value="Laminin_G_3"/>
    <property type="match status" value="1"/>
</dbReference>
<dbReference type="CDD" id="cd06071">
    <property type="entry name" value="Beach"/>
    <property type="match status" value="1"/>
</dbReference>
<feature type="compositionally biased region" description="Polar residues" evidence="3">
    <location>
        <begin position="1054"/>
        <end position="1065"/>
    </location>
</feature>
<evidence type="ECO:0000256" key="1">
    <source>
        <dbReference type="ARBA" id="ARBA00022574"/>
    </source>
</evidence>
<feature type="domain" description="BEACH" evidence="4">
    <location>
        <begin position="2233"/>
        <end position="2525"/>
    </location>
</feature>
<dbReference type="SUPFAM" id="SSF49899">
    <property type="entry name" value="Concanavalin A-like lectins/glucanases"/>
    <property type="match status" value="1"/>
</dbReference>
<feature type="region of interest" description="Disordered" evidence="3">
    <location>
        <begin position="36"/>
        <end position="63"/>
    </location>
</feature>
<evidence type="ECO:0000313" key="7">
    <source>
        <dbReference type="Proteomes" id="UP001583280"/>
    </source>
</evidence>
<feature type="compositionally biased region" description="Low complexity" evidence="3">
    <location>
        <begin position="1243"/>
        <end position="1259"/>
    </location>
</feature>
<keyword evidence="2" id="KW-0677">Repeat</keyword>
<feature type="region of interest" description="Disordered" evidence="3">
    <location>
        <begin position="1225"/>
        <end position="1274"/>
    </location>
</feature>
<evidence type="ECO:0000259" key="4">
    <source>
        <dbReference type="PROSITE" id="PS50197"/>
    </source>
</evidence>
<dbReference type="CDD" id="cd01201">
    <property type="entry name" value="PH_BEACH"/>
    <property type="match status" value="1"/>
</dbReference>
<reference evidence="6 7" key="1">
    <citation type="journal article" date="2024" name="IMA Fungus">
        <title>IMA Genome - F19 : A genome assembly and annotation guide to empower mycologists, including annotated draft genome sequences of Ceratocystis pirilliformis, Diaporthe australafricana, Fusarium ophioides, Paecilomyces lecythidis, and Sporothrix stenoceras.</title>
        <authorList>
            <person name="Aylward J."/>
            <person name="Wilson A.M."/>
            <person name="Visagie C.M."/>
            <person name="Spraker J."/>
            <person name="Barnes I."/>
            <person name="Buitendag C."/>
            <person name="Ceriani C."/>
            <person name="Del Mar Angel L."/>
            <person name="du Plessis D."/>
            <person name="Fuchs T."/>
            <person name="Gasser K."/>
            <person name="Kramer D."/>
            <person name="Li W."/>
            <person name="Munsamy K."/>
            <person name="Piso A."/>
            <person name="Price J.L."/>
            <person name="Sonnekus B."/>
            <person name="Thomas C."/>
            <person name="van der Nest A."/>
            <person name="van Dijk A."/>
            <person name="van Heerden A."/>
            <person name="van Vuuren N."/>
            <person name="Yilmaz N."/>
            <person name="Duong T.A."/>
            <person name="van der Merwe N.A."/>
            <person name="Wingfield M.J."/>
            <person name="Wingfield B.D."/>
        </authorList>
    </citation>
    <scope>NUCLEOTIDE SEQUENCE [LARGE SCALE GENOMIC DNA]</scope>
    <source>
        <strain evidence="6 7">CMW 12675</strain>
    </source>
</reference>
<name>A0ABR3Z5R7_9PEZI</name>
<keyword evidence="1" id="KW-0853">WD repeat</keyword>
<protein>
    <submittedName>
        <fullName evidence="6">Beige protein-like 1</fullName>
    </submittedName>
</protein>
<dbReference type="InterPro" id="IPR036372">
    <property type="entry name" value="BEACH_dom_sf"/>
</dbReference>
<evidence type="ECO:0000256" key="3">
    <source>
        <dbReference type="SAM" id="MobiDB-lite"/>
    </source>
</evidence>
<feature type="compositionally biased region" description="Polar residues" evidence="3">
    <location>
        <begin position="1965"/>
        <end position="1992"/>
    </location>
</feature>
<accession>A0ABR3Z5R7</accession>
<dbReference type="InterPro" id="IPR001680">
    <property type="entry name" value="WD40_rpt"/>
</dbReference>
<dbReference type="SUPFAM" id="SSF81837">
    <property type="entry name" value="BEACH domain"/>
    <property type="match status" value="1"/>
</dbReference>
<feature type="compositionally biased region" description="Acidic residues" evidence="3">
    <location>
        <begin position="2006"/>
        <end position="2040"/>
    </location>
</feature>
<comment type="caution">
    <text evidence="6">The sequence shown here is derived from an EMBL/GenBank/DDBJ whole genome shotgun (WGS) entry which is preliminary data.</text>
</comment>
<feature type="region of interest" description="Disordered" evidence="3">
    <location>
        <begin position="1044"/>
        <end position="1065"/>
    </location>
</feature>
<feature type="region of interest" description="Disordered" evidence="3">
    <location>
        <begin position="239"/>
        <end position="261"/>
    </location>
</feature>
<dbReference type="PANTHER" id="PTHR46108">
    <property type="entry name" value="BLUE CHEESE"/>
    <property type="match status" value="1"/>
</dbReference>
<dbReference type="InterPro" id="IPR011993">
    <property type="entry name" value="PH-like_dom_sf"/>
</dbReference>
<dbReference type="InterPro" id="IPR051944">
    <property type="entry name" value="BEACH_domain_protein"/>
</dbReference>
<dbReference type="Proteomes" id="UP001583280">
    <property type="component" value="Unassembled WGS sequence"/>
</dbReference>
<dbReference type="PROSITE" id="PS50197">
    <property type="entry name" value="BEACH"/>
    <property type="match status" value="1"/>
</dbReference>
<dbReference type="Gene3D" id="2.30.29.30">
    <property type="entry name" value="Pleckstrin-homology domain (PH domain)/Phosphotyrosine-binding domain (PTB)"/>
    <property type="match status" value="1"/>
</dbReference>
<dbReference type="SUPFAM" id="SSF50729">
    <property type="entry name" value="PH domain-like"/>
    <property type="match status" value="1"/>
</dbReference>
<dbReference type="EMBL" id="JAWDJO010000065">
    <property type="protein sequence ID" value="KAL1895974.1"/>
    <property type="molecule type" value="Genomic_DNA"/>
</dbReference>
<dbReference type="InterPro" id="IPR015943">
    <property type="entry name" value="WD40/YVTN_repeat-like_dom_sf"/>
</dbReference>
<dbReference type="Gene3D" id="2.130.10.10">
    <property type="entry name" value="YVTN repeat-like/Quinoprotein amine dehydrogenase"/>
    <property type="match status" value="1"/>
</dbReference>
<dbReference type="PROSITE" id="PS51783">
    <property type="entry name" value="PH_BEACH"/>
    <property type="match status" value="1"/>
</dbReference>
<feature type="region of interest" description="Disordered" evidence="3">
    <location>
        <begin position="1434"/>
        <end position="1460"/>
    </location>
</feature>
<feature type="compositionally biased region" description="Polar residues" evidence="3">
    <location>
        <begin position="248"/>
        <end position="261"/>
    </location>
</feature>
<dbReference type="Gene3D" id="2.60.120.200">
    <property type="match status" value="1"/>
</dbReference>
<gene>
    <name evidence="6" type="primary">BPH1</name>
    <name evidence="6" type="ORF">Cpir12675_003014</name>
</gene>
<evidence type="ECO:0000256" key="2">
    <source>
        <dbReference type="ARBA" id="ARBA00022737"/>
    </source>
</evidence>
<organism evidence="6 7">
    <name type="scientific">Ceratocystis pirilliformis</name>
    <dbReference type="NCBI Taxonomy" id="259994"/>
    <lineage>
        <taxon>Eukaryota</taxon>
        <taxon>Fungi</taxon>
        <taxon>Dikarya</taxon>
        <taxon>Ascomycota</taxon>
        <taxon>Pezizomycotina</taxon>
        <taxon>Sordariomycetes</taxon>
        <taxon>Hypocreomycetidae</taxon>
        <taxon>Microascales</taxon>
        <taxon>Ceratocystidaceae</taxon>
        <taxon>Ceratocystis</taxon>
    </lineage>
</organism>
<feature type="compositionally biased region" description="Low complexity" evidence="3">
    <location>
        <begin position="1401"/>
        <end position="1414"/>
    </location>
</feature>
<dbReference type="SUPFAM" id="SSF50978">
    <property type="entry name" value="WD40 repeat-like"/>
    <property type="match status" value="1"/>
</dbReference>
<dbReference type="Pfam" id="PF02138">
    <property type="entry name" value="Beach"/>
    <property type="match status" value="1"/>
</dbReference>
<evidence type="ECO:0000313" key="6">
    <source>
        <dbReference type="EMBL" id="KAL1895974.1"/>
    </source>
</evidence>
<proteinExistence type="predicted"/>
<dbReference type="InterPro" id="IPR036322">
    <property type="entry name" value="WD40_repeat_dom_sf"/>
</dbReference>
<evidence type="ECO:0000259" key="5">
    <source>
        <dbReference type="PROSITE" id="PS51783"/>
    </source>
</evidence>
<dbReference type="InterPro" id="IPR023362">
    <property type="entry name" value="PH-BEACH_dom"/>
</dbReference>
<feature type="domain" description="BEACH-type PH" evidence="5">
    <location>
        <begin position="2052"/>
        <end position="2187"/>
    </location>
</feature>
<feature type="region of interest" description="Disordered" evidence="3">
    <location>
        <begin position="1947"/>
        <end position="1992"/>
    </location>
</feature>
<dbReference type="InterPro" id="IPR013320">
    <property type="entry name" value="ConA-like_dom_sf"/>
</dbReference>
<dbReference type="InterPro" id="IPR000409">
    <property type="entry name" value="BEACH_dom"/>
</dbReference>
<dbReference type="Pfam" id="PF23295">
    <property type="entry name" value="Arm_4"/>
    <property type="match status" value="1"/>
</dbReference>
<feature type="region of interest" description="Disordered" evidence="3">
    <location>
        <begin position="2006"/>
        <end position="2042"/>
    </location>
</feature>
<feature type="compositionally biased region" description="Low complexity" evidence="3">
    <location>
        <begin position="46"/>
        <end position="63"/>
    </location>
</feature>
<feature type="region of interest" description="Disordered" evidence="3">
    <location>
        <begin position="1378"/>
        <end position="1414"/>
    </location>
</feature>